<feature type="signal peptide" evidence="2">
    <location>
        <begin position="1"/>
        <end position="21"/>
    </location>
</feature>
<accession>A0ABN8I3U7</accession>
<evidence type="ECO:0000313" key="3">
    <source>
        <dbReference type="EMBL" id="CAH2048476.1"/>
    </source>
</evidence>
<evidence type="ECO:0000256" key="1">
    <source>
        <dbReference type="SAM" id="MobiDB-lite"/>
    </source>
</evidence>
<feature type="non-terminal residue" evidence="3">
    <location>
        <position position="233"/>
    </location>
</feature>
<feature type="chain" id="PRO_5045827482" evidence="2">
    <location>
        <begin position="22"/>
        <end position="233"/>
    </location>
</feature>
<keyword evidence="2" id="KW-0732">Signal</keyword>
<dbReference type="Proteomes" id="UP000837857">
    <property type="component" value="Chromosome 18"/>
</dbReference>
<proteinExistence type="predicted"/>
<protein>
    <submittedName>
        <fullName evidence="3">Uncharacterized protein</fullName>
    </submittedName>
</protein>
<reference evidence="3" key="1">
    <citation type="submission" date="2022-03" db="EMBL/GenBank/DDBJ databases">
        <authorList>
            <person name="Martin H S."/>
        </authorList>
    </citation>
    <scope>NUCLEOTIDE SEQUENCE</scope>
</reference>
<name>A0ABN8I3U7_9NEOP</name>
<evidence type="ECO:0000313" key="4">
    <source>
        <dbReference type="Proteomes" id="UP000837857"/>
    </source>
</evidence>
<organism evidence="3 4">
    <name type="scientific">Iphiclides podalirius</name>
    <name type="common">scarce swallowtail</name>
    <dbReference type="NCBI Taxonomy" id="110791"/>
    <lineage>
        <taxon>Eukaryota</taxon>
        <taxon>Metazoa</taxon>
        <taxon>Ecdysozoa</taxon>
        <taxon>Arthropoda</taxon>
        <taxon>Hexapoda</taxon>
        <taxon>Insecta</taxon>
        <taxon>Pterygota</taxon>
        <taxon>Neoptera</taxon>
        <taxon>Endopterygota</taxon>
        <taxon>Lepidoptera</taxon>
        <taxon>Glossata</taxon>
        <taxon>Ditrysia</taxon>
        <taxon>Papilionoidea</taxon>
        <taxon>Papilionidae</taxon>
        <taxon>Papilioninae</taxon>
        <taxon>Iphiclides</taxon>
    </lineage>
</organism>
<feature type="compositionally biased region" description="Basic and acidic residues" evidence="1">
    <location>
        <begin position="217"/>
        <end position="233"/>
    </location>
</feature>
<keyword evidence="4" id="KW-1185">Reference proteome</keyword>
<dbReference type="EMBL" id="OW152830">
    <property type="protein sequence ID" value="CAH2048476.1"/>
    <property type="molecule type" value="Genomic_DNA"/>
</dbReference>
<feature type="region of interest" description="Disordered" evidence="1">
    <location>
        <begin position="214"/>
        <end position="233"/>
    </location>
</feature>
<sequence>MACPNCLLVVLVLTLVTNINCSRLITIFSDFTNEDDLRFFRNIFPWIVGNVGSEIRVDYQFKDSGMASGPRKCILLQMDGNTYLQASYLKHEAEGKPRENFLYNYPVDSRKFTNCLFRNVNYYLKESQRKFSRLRSTETPTVLLSRDNEVSGMEPDILLDSLCQLFGRREPQGCIDPTPFNGVILQNELRPDIYNKKPRLPPYRKLTTVVAQRLPKKNKEPNTNQRDKYFYTS</sequence>
<gene>
    <name evidence="3" type="ORF">IPOD504_LOCUS6099</name>
</gene>
<evidence type="ECO:0000256" key="2">
    <source>
        <dbReference type="SAM" id="SignalP"/>
    </source>
</evidence>